<dbReference type="Proteomes" id="UP000223366">
    <property type="component" value="Unassembled WGS sequence"/>
</dbReference>
<dbReference type="AlphaFoldDB" id="A0A9X7BU14"/>
<evidence type="ECO:0000313" key="1">
    <source>
        <dbReference type="EMBL" id="PFV35787.1"/>
    </source>
</evidence>
<name>A0A9X7BU14_BACTU</name>
<comment type="caution">
    <text evidence="1">The sequence shown here is derived from an EMBL/GenBank/DDBJ whole genome shotgun (WGS) entry which is preliminary data.</text>
</comment>
<reference evidence="1 2" key="1">
    <citation type="submission" date="2017-09" db="EMBL/GenBank/DDBJ databases">
        <title>Large-scale bioinformatics analysis of Bacillus genomes uncovers conserved roles of natural products in bacterial physiology.</title>
        <authorList>
            <consortium name="Agbiome Team Llc"/>
            <person name="Bleich R.M."/>
            <person name="Grubbs K.J."/>
            <person name="Santa Maria K.C."/>
            <person name="Allen S.E."/>
            <person name="Farag S."/>
            <person name="Shank E.A."/>
            <person name="Bowers A."/>
        </authorList>
    </citation>
    <scope>NUCLEOTIDE SEQUENCE [LARGE SCALE GENOMIC DNA]</scope>
    <source>
        <strain evidence="1 2">AFS060060</strain>
    </source>
</reference>
<protein>
    <submittedName>
        <fullName evidence="1">Uncharacterized protein</fullName>
    </submittedName>
</protein>
<sequence>MTQTMQVSFTYDPIVLSKLTLQIYAEKHIDIDNAIKSTVYAVYEYLRTVTDEELERVLIQYTQEEEIEAITFSNFEEECKLIFTYIFKSQQFIDLEFGYKREGYSKTGLGVVDKHEKTFYDCAFGEHWRTVESILETKYPKQFEAYLQLNYENKEEHNGFTHKQLDRFILNTFELVGEMRSIENHLD</sequence>
<dbReference type="EMBL" id="NVDU01000003">
    <property type="protein sequence ID" value="PFV35787.1"/>
    <property type="molecule type" value="Genomic_DNA"/>
</dbReference>
<evidence type="ECO:0000313" key="2">
    <source>
        <dbReference type="Proteomes" id="UP000223366"/>
    </source>
</evidence>
<dbReference type="RefSeq" id="WP_098685624.1">
    <property type="nucleotide sequence ID" value="NZ_NVDU01000003.1"/>
</dbReference>
<proteinExistence type="predicted"/>
<gene>
    <name evidence="1" type="ORF">COK99_01835</name>
</gene>
<organism evidence="1 2">
    <name type="scientific">Bacillus thuringiensis</name>
    <dbReference type="NCBI Taxonomy" id="1428"/>
    <lineage>
        <taxon>Bacteria</taxon>
        <taxon>Bacillati</taxon>
        <taxon>Bacillota</taxon>
        <taxon>Bacilli</taxon>
        <taxon>Bacillales</taxon>
        <taxon>Bacillaceae</taxon>
        <taxon>Bacillus</taxon>
        <taxon>Bacillus cereus group</taxon>
    </lineage>
</organism>
<accession>A0A9X7BU14</accession>